<name>W8TG21_PEPAC</name>
<dbReference type="GO" id="GO:0005524">
    <property type="term" value="F:ATP binding"/>
    <property type="evidence" value="ECO:0007669"/>
    <property type="project" value="UniProtKB-UniRule"/>
</dbReference>
<comment type="similarity">
    <text evidence="2 11">Belongs to the guanylate kinase family.</text>
</comment>
<organism evidence="13 14">
    <name type="scientific">Peptoclostridium acidaminophilum DSM 3953</name>
    <dbReference type="NCBI Taxonomy" id="1286171"/>
    <lineage>
        <taxon>Bacteria</taxon>
        <taxon>Bacillati</taxon>
        <taxon>Bacillota</taxon>
        <taxon>Clostridia</taxon>
        <taxon>Peptostreptococcales</taxon>
        <taxon>Peptoclostridiaceae</taxon>
        <taxon>Peptoclostridium</taxon>
    </lineage>
</organism>
<dbReference type="AlphaFoldDB" id="W8TG21"/>
<dbReference type="KEGG" id="eac:EAL2_c14780"/>
<evidence type="ECO:0000313" key="13">
    <source>
        <dbReference type="EMBL" id="AHM56773.1"/>
    </source>
</evidence>
<evidence type="ECO:0000256" key="3">
    <source>
        <dbReference type="ARBA" id="ARBA00012961"/>
    </source>
</evidence>
<evidence type="ECO:0000256" key="4">
    <source>
        <dbReference type="ARBA" id="ARBA00016296"/>
    </source>
</evidence>
<dbReference type="GO" id="GO:0005829">
    <property type="term" value="C:cytosol"/>
    <property type="evidence" value="ECO:0007669"/>
    <property type="project" value="TreeGrafter"/>
</dbReference>
<reference evidence="13 14" key="1">
    <citation type="journal article" date="2014" name="Genome Announc.">
        <title>Complete Genome Sequence of Amino Acid-Utilizing Eubacterium acidaminophilum al-2 (DSM 3953).</title>
        <authorList>
            <person name="Poehlein A."/>
            <person name="Andreesen J.R."/>
            <person name="Daniel R."/>
        </authorList>
    </citation>
    <scope>NUCLEOTIDE SEQUENCE [LARGE SCALE GENOMIC DNA]</scope>
    <source>
        <strain evidence="13 14">DSM 3953</strain>
    </source>
</reference>
<dbReference type="InterPro" id="IPR017665">
    <property type="entry name" value="Guanylate_kinase"/>
</dbReference>
<dbReference type="InterPro" id="IPR020590">
    <property type="entry name" value="Guanylate_kinase_CS"/>
</dbReference>
<evidence type="ECO:0000259" key="12">
    <source>
        <dbReference type="PROSITE" id="PS50052"/>
    </source>
</evidence>
<comment type="function">
    <text evidence="1 11">Essential for recycling GMP and indirectly, cGMP.</text>
</comment>
<evidence type="ECO:0000256" key="9">
    <source>
        <dbReference type="ARBA" id="ARBA00030128"/>
    </source>
</evidence>
<dbReference type="PROSITE" id="PS50052">
    <property type="entry name" value="GUANYLATE_KINASE_2"/>
    <property type="match status" value="1"/>
</dbReference>
<comment type="catalytic activity">
    <reaction evidence="10 11">
        <text>GMP + ATP = GDP + ADP</text>
        <dbReference type="Rhea" id="RHEA:20780"/>
        <dbReference type="ChEBI" id="CHEBI:30616"/>
        <dbReference type="ChEBI" id="CHEBI:58115"/>
        <dbReference type="ChEBI" id="CHEBI:58189"/>
        <dbReference type="ChEBI" id="CHEBI:456216"/>
        <dbReference type="EC" id="2.7.4.8"/>
    </reaction>
</comment>
<evidence type="ECO:0000256" key="1">
    <source>
        <dbReference type="ARBA" id="ARBA00003531"/>
    </source>
</evidence>
<dbReference type="InterPro" id="IPR008144">
    <property type="entry name" value="Guanylate_kin-like_dom"/>
</dbReference>
<dbReference type="OrthoDB" id="9808150at2"/>
<comment type="subcellular location">
    <subcellularLocation>
        <location evidence="11">Cytoplasm</location>
    </subcellularLocation>
</comment>
<dbReference type="SMART" id="SM00072">
    <property type="entry name" value="GuKc"/>
    <property type="match status" value="1"/>
</dbReference>
<sequence length="204" mass="23300">MNKEGILIVICGPSGVGKGTICKEFLGENRDIKLSVSATTRMPRTGEVDGISYHFLGTGQFEEMVKNGEFIEYARVYDNYYGTPKAEVLKSLKNGEDVLLEIDIQGAMQVKCSYPEAVFVFILPPSLRELRDRIVKRGSETEESLKLRFGSAYEEICKIENFDYFVVNDDVEKAVMQLDCIMMAEKNRVLRNKENILRKFREEI</sequence>
<dbReference type="CDD" id="cd00071">
    <property type="entry name" value="GMPK"/>
    <property type="match status" value="1"/>
</dbReference>
<evidence type="ECO:0000256" key="11">
    <source>
        <dbReference type="HAMAP-Rule" id="MF_00328"/>
    </source>
</evidence>
<dbReference type="InterPro" id="IPR027417">
    <property type="entry name" value="P-loop_NTPase"/>
</dbReference>
<evidence type="ECO:0000256" key="2">
    <source>
        <dbReference type="ARBA" id="ARBA00005790"/>
    </source>
</evidence>
<dbReference type="FunFam" id="3.30.63.10:FF:000002">
    <property type="entry name" value="Guanylate kinase 1"/>
    <property type="match status" value="1"/>
</dbReference>
<evidence type="ECO:0000256" key="6">
    <source>
        <dbReference type="ARBA" id="ARBA00022741"/>
    </source>
</evidence>
<keyword evidence="14" id="KW-1185">Reference proteome</keyword>
<dbReference type="PATRIC" id="fig|1286171.3.peg.1429"/>
<dbReference type="GO" id="GO:0004385">
    <property type="term" value="F:GMP kinase activity"/>
    <property type="evidence" value="ECO:0007669"/>
    <property type="project" value="UniProtKB-UniRule"/>
</dbReference>
<keyword evidence="11" id="KW-0963">Cytoplasm</keyword>
<gene>
    <name evidence="11 13" type="primary">gmk</name>
    <name evidence="13" type="ORF">EAL2_c14780</name>
</gene>
<evidence type="ECO:0000256" key="8">
    <source>
        <dbReference type="ARBA" id="ARBA00022840"/>
    </source>
</evidence>
<evidence type="ECO:0000256" key="5">
    <source>
        <dbReference type="ARBA" id="ARBA00022679"/>
    </source>
</evidence>
<proteinExistence type="inferred from homology"/>
<dbReference type="EMBL" id="CP007452">
    <property type="protein sequence ID" value="AHM56773.1"/>
    <property type="molecule type" value="Genomic_DNA"/>
</dbReference>
<dbReference type="Pfam" id="PF00625">
    <property type="entry name" value="Guanylate_kin"/>
    <property type="match status" value="1"/>
</dbReference>
<dbReference type="SUPFAM" id="SSF52540">
    <property type="entry name" value="P-loop containing nucleoside triphosphate hydrolases"/>
    <property type="match status" value="1"/>
</dbReference>
<dbReference type="PANTHER" id="PTHR23117:SF13">
    <property type="entry name" value="GUANYLATE KINASE"/>
    <property type="match status" value="1"/>
</dbReference>
<dbReference type="PANTHER" id="PTHR23117">
    <property type="entry name" value="GUANYLATE KINASE-RELATED"/>
    <property type="match status" value="1"/>
</dbReference>
<dbReference type="EC" id="2.7.4.8" evidence="3 11"/>
<dbReference type="PROSITE" id="PS00856">
    <property type="entry name" value="GUANYLATE_KINASE_1"/>
    <property type="match status" value="1"/>
</dbReference>
<evidence type="ECO:0000256" key="10">
    <source>
        <dbReference type="ARBA" id="ARBA00048594"/>
    </source>
</evidence>
<dbReference type="Proteomes" id="UP000019591">
    <property type="component" value="Chromosome"/>
</dbReference>
<evidence type="ECO:0000313" key="14">
    <source>
        <dbReference type="Proteomes" id="UP000019591"/>
    </source>
</evidence>
<dbReference type="NCBIfam" id="TIGR03263">
    <property type="entry name" value="guanyl_kin"/>
    <property type="match status" value="1"/>
</dbReference>
<dbReference type="STRING" id="1286171.EAL2_c14780"/>
<feature type="domain" description="Guanylate kinase-like" evidence="12">
    <location>
        <begin position="5"/>
        <end position="183"/>
    </location>
</feature>
<dbReference type="InterPro" id="IPR008145">
    <property type="entry name" value="GK/Ca_channel_bsu"/>
</dbReference>
<dbReference type="eggNOG" id="COG0194">
    <property type="taxonomic scope" value="Bacteria"/>
</dbReference>
<evidence type="ECO:0000256" key="7">
    <source>
        <dbReference type="ARBA" id="ARBA00022777"/>
    </source>
</evidence>
<dbReference type="Gene3D" id="3.30.63.10">
    <property type="entry name" value="Guanylate Kinase phosphate binding domain"/>
    <property type="match status" value="1"/>
</dbReference>
<protein>
    <recommendedName>
        <fullName evidence="4 11">Guanylate kinase</fullName>
        <ecNumber evidence="3 11">2.7.4.8</ecNumber>
    </recommendedName>
    <alternativeName>
        <fullName evidence="9 11">GMP kinase</fullName>
    </alternativeName>
</protein>
<keyword evidence="7 11" id="KW-0418">Kinase</keyword>
<dbReference type="HOGENOM" id="CLU_001715_1_2_9"/>
<accession>W8TG21</accession>
<keyword evidence="6 11" id="KW-0547">Nucleotide-binding</keyword>
<feature type="binding site" evidence="11">
    <location>
        <begin position="12"/>
        <end position="19"/>
    </location>
    <ligand>
        <name>ATP</name>
        <dbReference type="ChEBI" id="CHEBI:30616"/>
    </ligand>
</feature>
<dbReference type="Gene3D" id="3.40.50.300">
    <property type="entry name" value="P-loop containing nucleotide triphosphate hydrolases"/>
    <property type="match status" value="1"/>
</dbReference>
<keyword evidence="5 11" id="KW-0808">Transferase</keyword>
<dbReference type="RefSeq" id="WP_025435756.1">
    <property type="nucleotide sequence ID" value="NZ_CP007452.1"/>
</dbReference>
<keyword evidence="8 11" id="KW-0067">ATP-binding</keyword>
<dbReference type="HAMAP" id="MF_00328">
    <property type="entry name" value="Guanylate_kinase"/>
    <property type="match status" value="1"/>
</dbReference>